<comment type="caution">
    <text evidence="1">The sequence shown here is derived from an EMBL/GenBank/DDBJ whole genome shotgun (WGS) entry which is preliminary data.</text>
</comment>
<reference evidence="1" key="1">
    <citation type="submission" date="2022-09" db="EMBL/GenBank/DDBJ databases">
        <title>A Global Phylogenomic Analysis of the Shiitake Genus Lentinula.</title>
        <authorList>
            <consortium name="DOE Joint Genome Institute"/>
            <person name="Sierra-Patev S."/>
            <person name="Min B."/>
            <person name="Naranjo-Ortiz M."/>
            <person name="Looney B."/>
            <person name="Konkel Z."/>
            <person name="Slot J.C."/>
            <person name="Sakamoto Y."/>
            <person name="Steenwyk J.L."/>
            <person name="Rokas A."/>
            <person name="Carro J."/>
            <person name="Camarero S."/>
            <person name="Ferreira P."/>
            <person name="Molpeceres G."/>
            <person name="Ruiz-Duenas F.J."/>
            <person name="Serrano A."/>
            <person name="Henrissat B."/>
            <person name="Drula E."/>
            <person name="Hughes K.W."/>
            <person name="Mata J.L."/>
            <person name="Ishikawa N.K."/>
            <person name="Vargas-Isla R."/>
            <person name="Ushijima S."/>
            <person name="Smith C.A."/>
            <person name="Ahrendt S."/>
            <person name="Andreopoulos W."/>
            <person name="He G."/>
            <person name="Labutti K."/>
            <person name="Lipzen A."/>
            <person name="Ng V."/>
            <person name="Riley R."/>
            <person name="Sandor L."/>
            <person name="Barry K."/>
            <person name="Martinez A.T."/>
            <person name="Xiao Y."/>
            <person name="Gibbons J.G."/>
            <person name="Terashima K."/>
            <person name="Grigoriev I.V."/>
            <person name="Hibbett D.S."/>
        </authorList>
    </citation>
    <scope>NUCLEOTIDE SEQUENCE</scope>
    <source>
        <strain evidence="1">TMI1499</strain>
    </source>
</reference>
<protein>
    <submittedName>
        <fullName evidence="1">Uncharacterized protein</fullName>
    </submittedName>
</protein>
<name>A0ACC1U0F3_9AGAR</name>
<evidence type="ECO:0000313" key="1">
    <source>
        <dbReference type="EMBL" id="KAJ3810225.1"/>
    </source>
</evidence>
<organism evidence="1 2">
    <name type="scientific">Lentinula aff. lateritia</name>
    <dbReference type="NCBI Taxonomy" id="2804960"/>
    <lineage>
        <taxon>Eukaryota</taxon>
        <taxon>Fungi</taxon>
        <taxon>Dikarya</taxon>
        <taxon>Basidiomycota</taxon>
        <taxon>Agaricomycotina</taxon>
        <taxon>Agaricomycetes</taxon>
        <taxon>Agaricomycetidae</taxon>
        <taxon>Agaricales</taxon>
        <taxon>Marasmiineae</taxon>
        <taxon>Omphalotaceae</taxon>
        <taxon>Lentinula</taxon>
    </lineage>
</organism>
<dbReference type="EMBL" id="MU795113">
    <property type="protein sequence ID" value="KAJ3810225.1"/>
    <property type="molecule type" value="Genomic_DNA"/>
</dbReference>
<proteinExistence type="predicted"/>
<keyword evidence="2" id="KW-1185">Reference proteome</keyword>
<evidence type="ECO:0000313" key="2">
    <source>
        <dbReference type="Proteomes" id="UP001163835"/>
    </source>
</evidence>
<dbReference type="Proteomes" id="UP001163835">
    <property type="component" value="Unassembled WGS sequence"/>
</dbReference>
<sequence length="184" mass="19532">MGVLSVARTQAKAKFLSFLSTIPTILSVTIGPTEVVAKGGGAHVTEKTKPSQFEPSGESLGLKTPTVIVHHGSHECLEQNTGQIVACPPDLTAAAIAGIVIGSIIASLILAFVLWKLSSLYRKRREQKRAARANPPTYQELEGHVHPEGMQDTGYASSISDSGTLVGHDEKMSIPDSVKGYMNV</sequence>
<accession>A0ACC1U0F3</accession>
<gene>
    <name evidence="1" type="ORF">F5876DRAFT_76982</name>
</gene>